<gene>
    <name evidence="1" type="ORF">IPH26_20620</name>
</gene>
<evidence type="ECO:0000313" key="2">
    <source>
        <dbReference type="Proteomes" id="UP000807785"/>
    </source>
</evidence>
<dbReference type="InterPro" id="IPR045944">
    <property type="entry name" value="DUF6364"/>
</dbReference>
<dbReference type="EMBL" id="JADJEV010000005">
    <property type="protein sequence ID" value="MBK6975237.1"/>
    <property type="molecule type" value="Genomic_DNA"/>
</dbReference>
<organism evidence="1 2">
    <name type="scientific">Candidatus Methylophosphatis roskildensis</name>
    <dbReference type="NCBI Taxonomy" id="2899263"/>
    <lineage>
        <taxon>Bacteria</taxon>
        <taxon>Pseudomonadati</taxon>
        <taxon>Pseudomonadota</taxon>
        <taxon>Betaproteobacteria</taxon>
        <taxon>Nitrosomonadales</taxon>
        <taxon>Sterolibacteriaceae</taxon>
        <taxon>Candidatus Methylophosphatis</taxon>
    </lineage>
</organism>
<name>A0A9D7E7C8_9PROT</name>
<dbReference type="AlphaFoldDB" id="A0A9D7E7C8"/>
<sequence>MKTTLDLNDALLTEAKALAAQQRTSLTRLIEEGLQLRLRAQRAPARSSRLPVYRGKGGLAPGLDGLSNKALLDAADRDA</sequence>
<reference evidence="1" key="1">
    <citation type="submission" date="2020-10" db="EMBL/GenBank/DDBJ databases">
        <title>Connecting structure to function with the recovery of over 1000 high-quality activated sludge metagenome-assembled genomes encoding full-length rRNA genes using long-read sequencing.</title>
        <authorList>
            <person name="Singleton C.M."/>
            <person name="Petriglieri F."/>
            <person name="Kristensen J.M."/>
            <person name="Kirkegaard R.H."/>
            <person name="Michaelsen T.Y."/>
            <person name="Andersen M.H."/>
            <person name="Karst S.M."/>
            <person name="Dueholm M.S."/>
            <person name="Nielsen P.H."/>
            <person name="Albertsen M."/>
        </authorList>
    </citation>
    <scope>NUCLEOTIDE SEQUENCE</scope>
    <source>
        <strain evidence="1">Bjer_18-Q3-R1-45_BAT3C.347</strain>
    </source>
</reference>
<evidence type="ECO:0000313" key="1">
    <source>
        <dbReference type="EMBL" id="MBK6975237.1"/>
    </source>
</evidence>
<comment type="caution">
    <text evidence="1">The sequence shown here is derived from an EMBL/GenBank/DDBJ whole genome shotgun (WGS) entry which is preliminary data.</text>
</comment>
<accession>A0A9D7E7C8</accession>
<protein>
    <submittedName>
        <fullName evidence="1">DUF2191 domain-containing protein</fullName>
    </submittedName>
</protein>
<dbReference type="Proteomes" id="UP000807785">
    <property type="component" value="Unassembled WGS sequence"/>
</dbReference>
<dbReference type="Pfam" id="PF19891">
    <property type="entry name" value="DUF6364"/>
    <property type="match status" value="1"/>
</dbReference>
<proteinExistence type="predicted"/>